<evidence type="ECO:0000313" key="1">
    <source>
        <dbReference type="EMBL" id="MBG3876137.1"/>
    </source>
</evidence>
<protein>
    <recommendedName>
        <fullName evidence="3">Tail assembly chaperone</fullName>
    </recommendedName>
</protein>
<name>A0ABS0J132_9BACT</name>
<proteinExistence type="predicted"/>
<gene>
    <name evidence="1" type="ORF">FVW20_03610</name>
</gene>
<comment type="caution">
    <text evidence="1">The sequence shown here is derived from an EMBL/GenBank/DDBJ whole genome shotgun (WGS) entry which is preliminary data.</text>
</comment>
<dbReference type="RefSeq" id="WP_196608331.1">
    <property type="nucleotide sequence ID" value="NZ_VRYY01000077.1"/>
</dbReference>
<reference evidence="1 2" key="1">
    <citation type="submission" date="2019-08" db="EMBL/GenBank/DDBJ databases">
        <authorList>
            <person name="Luo N."/>
        </authorList>
    </citation>
    <scope>NUCLEOTIDE SEQUENCE [LARGE SCALE GENOMIC DNA]</scope>
    <source>
        <strain evidence="1 2">NCIMB 9442</strain>
    </source>
</reference>
<evidence type="ECO:0000313" key="2">
    <source>
        <dbReference type="Proteomes" id="UP001194469"/>
    </source>
</evidence>
<keyword evidence="2" id="KW-1185">Reference proteome</keyword>
<organism evidence="1 2">
    <name type="scientific">Nitratidesulfovibrio oxamicus</name>
    <dbReference type="NCBI Taxonomy" id="32016"/>
    <lineage>
        <taxon>Bacteria</taxon>
        <taxon>Pseudomonadati</taxon>
        <taxon>Thermodesulfobacteriota</taxon>
        <taxon>Desulfovibrionia</taxon>
        <taxon>Desulfovibrionales</taxon>
        <taxon>Desulfovibrionaceae</taxon>
        <taxon>Nitratidesulfovibrio</taxon>
    </lineage>
</organism>
<sequence>MGLTRDDILRAQDLPTAVVDVPEWGGQVMLRGFSAAARDNLAKRGTDENGGVEISNAEFLALCLVDDEGVPLFAPEDADTTLGRKNPEVIDRLLQEAIRLNGLHAGAVEEAEKNS</sequence>
<evidence type="ECO:0008006" key="3">
    <source>
        <dbReference type="Google" id="ProtNLM"/>
    </source>
</evidence>
<dbReference type="EMBL" id="VRYY01000077">
    <property type="protein sequence ID" value="MBG3876137.1"/>
    <property type="molecule type" value="Genomic_DNA"/>
</dbReference>
<dbReference type="InterPro" id="IPR038556">
    <property type="entry name" value="TAC_Gp13-like_sf"/>
</dbReference>
<dbReference type="Gene3D" id="3.30.2220.20">
    <property type="entry name" value="Phage tail assembly chaperone gp13-like"/>
    <property type="match status" value="1"/>
</dbReference>
<accession>A0ABS0J132</accession>
<dbReference type="Proteomes" id="UP001194469">
    <property type="component" value="Unassembled WGS sequence"/>
</dbReference>